<reference evidence="4" key="1">
    <citation type="submission" date="2016-02" db="EMBL/GenBank/DDBJ databases">
        <title>Draft genome sequence of Microdochium bolleyi, a fungal endophyte of beachgrass.</title>
        <authorList>
            <consortium name="DOE Joint Genome Institute"/>
            <person name="David A.S."/>
            <person name="May G."/>
            <person name="Haridas S."/>
            <person name="Lim J."/>
            <person name="Wang M."/>
            <person name="Labutti K."/>
            <person name="Lipzen A."/>
            <person name="Barry K."/>
            <person name="Grigoriev I.V."/>
        </authorList>
    </citation>
    <scope>NUCLEOTIDE SEQUENCE [LARGE SCALE GENOMIC DNA]</scope>
    <source>
        <strain evidence="4">J235TASD1</strain>
    </source>
</reference>
<dbReference type="Proteomes" id="UP000070501">
    <property type="component" value="Unassembled WGS sequence"/>
</dbReference>
<proteinExistence type="predicted"/>
<dbReference type="EMBL" id="KQ964245">
    <property type="protein sequence ID" value="KXJ97104.1"/>
    <property type="molecule type" value="Genomic_DNA"/>
</dbReference>
<sequence length="101" mass="11355">MHQDINTYWEHVCFSFAALRFCNICVLCVYVCVCVCVYVCACVRILDDSLASKSQPTRKLQTKPLTRKKKNSRHEDISKAARRAACVGGGRTTCTCACVMR</sequence>
<evidence type="ECO:0000256" key="2">
    <source>
        <dbReference type="SAM" id="Phobius"/>
    </source>
</evidence>
<name>A0A136JIX5_9PEZI</name>
<evidence type="ECO:0000256" key="1">
    <source>
        <dbReference type="SAM" id="MobiDB-lite"/>
    </source>
</evidence>
<gene>
    <name evidence="3" type="ORF">Micbo1qcDRAFT_5399</name>
</gene>
<feature type="region of interest" description="Disordered" evidence="1">
    <location>
        <begin position="55"/>
        <end position="76"/>
    </location>
</feature>
<keyword evidence="2" id="KW-1133">Transmembrane helix</keyword>
<keyword evidence="2" id="KW-0812">Transmembrane</keyword>
<feature type="transmembrane region" description="Helical" evidence="2">
    <location>
        <begin position="21"/>
        <end position="46"/>
    </location>
</feature>
<accession>A0A136JIX5</accession>
<keyword evidence="2" id="KW-0472">Membrane</keyword>
<evidence type="ECO:0000313" key="3">
    <source>
        <dbReference type="EMBL" id="KXJ97104.1"/>
    </source>
</evidence>
<keyword evidence="4" id="KW-1185">Reference proteome</keyword>
<protein>
    <submittedName>
        <fullName evidence="3">Uncharacterized protein</fullName>
    </submittedName>
</protein>
<dbReference type="InParanoid" id="A0A136JIX5"/>
<dbReference type="AlphaFoldDB" id="A0A136JIX5"/>
<organism evidence="3 4">
    <name type="scientific">Microdochium bolleyi</name>
    <dbReference type="NCBI Taxonomy" id="196109"/>
    <lineage>
        <taxon>Eukaryota</taxon>
        <taxon>Fungi</taxon>
        <taxon>Dikarya</taxon>
        <taxon>Ascomycota</taxon>
        <taxon>Pezizomycotina</taxon>
        <taxon>Sordariomycetes</taxon>
        <taxon>Xylariomycetidae</taxon>
        <taxon>Xylariales</taxon>
        <taxon>Microdochiaceae</taxon>
        <taxon>Microdochium</taxon>
    </lineage>
</organism>
<evidence type="ECO:0000313" key="4">
    <source>
        <dbReference type="Proteomes" id="UP000070501"/>
    </source>
</evidence>